<dbReference type="Pfam" id="PF13690">
    <property type="entry name" value="CheX"/>
    <property type="match status" value="1"/>
</dbReference>
<name>A0A7G8BNM8_9BACT</name>
<dbReference type="InterPro" id="IPR028051">
    <property type="entry name" value="CheX-like_dom"/>
</dbReference>
<dbReference type="Gene3D" id="3.40.1550.10">
    <property type="entry name" value="CheC-like"/>
    <property type="match status" value="1"/>
</dbReference>
<sequence>MATPARELLQESAHALHLDDAVDEVFRLMMGAPCQPAEKGVTDGSETITAVIGLAGAMSGACTLRCGLETSLRMAECMVGTRPQELDAMVKDAIGEVCNMVAGAWKGKHAVLAGGCVLSTPAVVTGTNYQLHMQQQEFRIDRNYRFEEHTLSISIICESIQ</sequence>
<evidence type="ECO:0000259" key="2">
    <source>
        <dbReference type="Pfam" id="PF13690"/>
    </source>
</evidence>
<dbReference type="RefSeq" id="WP_186746070.1">
    <property type="nucleotide sequence ID" value="NZ_CP060394.1"/>
</dbReference>
<evidence type="ECO:0000313" key="4">
    <source>
        <dbReference type="Proteomes" id="UP000515312"/>
    </source>
</evidence>
<organism evidence="3 4">
    <name type="scientific">Alloacidobacterium dinghuense</name>
    <dbReference type="NCBI Taxonomy" id="2763107"/>
    <lineage>
        <taxon>Bacteria</taxon>
        <taxon>Pseudomonadati</taxon>
        <taxon>Acidobacteriota</taxon>
        <taxon>Terriglobia</taxon>
        <taxon>Terriglobales</taxon>
        <taxon>Acidobacteriaceae</taxon>
        <taxon>Alloacidobacterium</taxon>
    </lineage>
</organism>
<dbReference type="AlphaFoldDB" id="A0A7G8BNM8"/>
<keyword evidence="4" id="KW-1185">Reference proteome</keyword>
<dbReference type="PANTHER" id="PTHR39452">
    <property type="entry name" value="CHEY-P PHOSPHATASE CHEX"/>
    <property type="match status" value="1"/>
</dbReference>
<keyword evidence="1" id="KW-0145">Chemotaxis</keyword>
<dbReference type="CDD" id="cd17906">
    <property type="entry name" value="CheX"/>
    <property type="match status" value="1"/>
</dbReference>
<dbReference type="EMBL" id="CP060394">
    <property type="protein sequence ID" value="QNI34148.1"/>
    <property type="molecule type" value="Genomic_DNA"/>
</dbReference>
<accession>A0A7G8BNM8</accession>
<feature type="domain" description="Chemotaxis phosphatase CheX-like" evidence="2">
    <location>
        <begin position="48"/>
        <end position="135"/>
    </location>
</feature>
<proteinExistence type="predicted"/>
<dbReference type="GO" id="GO:0006935">
    <property type="term" value="P:chemotaxis"/>
    <property type="evidence" value="ECO:0007669"/>
    <property type="project" value="UniProtKB-KW"/>
</dbReference>
<gene>
    <name evidence="3" type="ORF">H7849_09730</name>
</gene>
<protein>
    <submittedName>
        <fullName evidence="3">Chemotaxis protein CheX</fullName>
    </submittedName>
</protein>
<evidence type="ECO:0000256" key="1">
    <source>
        <dbReference type="ARBA" id="ARBA00022500"/>
    </source>
</evidence>
<dbReference type="InterPro" id="IPR038756">
    <property type="entry name" value="CheX-like"/>
</dbReference>
<dbReference type="PANTHER" id="PTHR39452:SF1">
    <property type="entry name" value="CHEY-P PHOSPHATASE CHEX"/>
    <property type="match status" value="1"/>
</dbReference>
<evidence type="ECO:0000313" key="3">
    <source>
        <dbReference type="EMBL" id="QNI34148.1"/>
    </source>
</evidence>
<reference evidence="3 4" key="1">
    <citation type="submission" date="2020-08" db="EMBL/GenBank/DDBJ databases">
        <title>Edaphobacter telluris sp. nov. and Acidobacterium dinghuensis sp. nov., two acidobacteria isolated from forest soil.</title>
        <authorList>
            <person name="Fu J."/>
            <person name="Qiu L."/>
        </authorList>
    </citation>
    <scope>NUCLEOTIDE SEQUENCE [LARGE SCALE GENOMIC DNA]</scope>
    <source>
        <strain evidence="3">4Y35</strain>
    </source>
</reference>
<dbReference type="InterPro" id="IPR028976">
    <property type="entry name" value="CheC-like_sf"/>
</dbReference>
<dbReference type="SUPFAM" id="SSF103039">
    <property type="entry name" value="CheC-like"/>
    <property type="match status" value="1"/>
</dbReference>
<dbReference type="KEGG" id="adin:H7849_09730"/>
<dbReference type="Proteomes" id="UP000515312">
    <property type="component" value="Chromosome"/>
</dbReference>